<protein>
    <submittedName>
        <fullName evidence="1">Uncharacterized protein</fullName>
    </submittedName>
</protein>
<geneLocation type="mitochondrion" evidence="1"/>
<organism evidence="1">
    <name type="scientific">Picea sitchensis</name>
    <name type="common">Sitka spruce</name>
    <name type="synonym">Pinus sitchensis</name>
    <dbReference type="NCBI Taxonomy" id="3332"/>
    <lineage>
        <taxon>Eukaryota</taxon>
        <taxon>Viridiplantae</taxon>
        <taxon>Streptophyta</taxon>
        <taxon>Embryophyta</taxon>
        <taxon>Tracheophyta</taxon>
        <taxon>Spermatophyta</taxon>
        <taxon>Pinopsida</taxon>
        <taxon>Pinidae</taxon>
        <taxon>Conifers I</taxon>
        <taxon>Pinales</taxon>
        <taxon>Pinaceae</taxon>
        <taxon>Picea</taxon>
    </lineage>
</organism>
<name>A0A6B9XV30_PICSI</name>
<accession>A0A6B9XV30</accession>
<sequence length="62" mass="6958">MEQVGGTGFERDWVPTIQVLSDSLMDSCQQSNKLASIERRHTLRISTHTELAHRSNPAPNPI</sequence>
<dbReference type="AlphaFoldDB" id="A0A6B9XV30"/>
<keyword evidence="1" id="KW-0496">Mitochondrion</keyword>
<proteinExistence type="predicted"/>
<gene>
    <name evidence="1" type="primary">orf06883</name>
    <name evidence="1" type="ORF">Q903MT_gene6829</name>
</gene>
<reference evidence="1" key="1">
    <citation type="submission" date="2019-03" db="EMBL/GenBank/DDBJ databases">
        <title>Largest Complete Mitochondrial Genome of a Gymnosperm, Sitka Spruce (Picea sitchensis), Indicates Complex Physical Structure.</title>
        <authorList>
            <person name="Jackman S.D."/>
            <person name="Coombe L."/>
            <person name="Warren R."/>
            <person name="Kirk H."/>
            <person name="Trinh E."/>
            <person name="McLeod T."/>
            <person name="Pleasance S."/>
            <person name="Pandoh P."/>
            <person name="Zhao Y."/>
            <person name="Coope R."/>
            <person name="Bousquet J."/>
            <person name="Bohlmann J.C."/>
            <person name="Jones S.J.M."/>
            <person name="Birol I."/>
        </authorList>
    </citation>
    <scope>NUCLEOTIDE SEQUENCE</scope>
    <source>
        <strain evidence="1">Q903</strain>
    </source>
</reference>
<dbReference type="EMBL" id="MK697706">
    <property type="protein sequence ID" value="QHR92781.1"/>
    <property type="molecule type" value="Genomic_DNA"/>
</dbReference>
<evidence type="ECO:0000313" key="1">
    <source>
        <dbReference type="EMBL" id="QHR92781.1"/>
    </source>
</evidence>